<evidence type="ECO:0000256" key="1">
    <source>
        <dbReference type="ARBA" id="ARBA00022679"/>
    </source>
</evidence>
<proteinExistence type="predicted"/>
<dbReference type="PANTHER" id="PTHR43420:SF47">
    <property type="entry name" value="N-ACETYLTRANSFERASE DOMAIN-CONTAINING PROTEIN"/>
    <property type="match status" value="1"/>
</dbReference>
<keyword evidence="1" id="KW-0808">Transferase</keyword>
<accession>A0ABP7INT6</accession>
<comment type="caution">
    <text evidence="4">The sequence shown here is derived from an EMBL/GenBank/DDBJ whole genome shotgun (WGS) entry which is preliminary data.</text>
</comment>
<evidence type="ECO:0000313" key="5">
    <source>
        <dbReference type="Proteomes" id="UP001501009"/>
    </source>
</evidence>
<dbReference type="SUPFAM" id="SSF55729">
    <property type="entry name" value="Acyl-CoA N-acyltransferases (Nat)"/>
    <property type="match status" value="1"/>
</dbReference>
<protein>
    <submittedName>
        <fullName evidence="4">GNAT family N-acetyltransferase</fullName>
    </submittedName>
</protein>
<dbReference type="Gene3D" id="3.40.630.30">
    <property type="match status" value="1"/>
</dbReference>
<dbReference type="InterPro" id="IPR050680">
    <property type="entry name" value="YpeA/RimI_acetyltransf"/>
</dbReference>
<organism evidence="4 5">
    <name type="scientific">Streptomyces coacervatus</name>
    <dbReference type="NCBI Taxonomy" id="647381"/>
    <lineage>
        <taxon>Bacteria</taxon>
        <taxon>Bacillati</taxon>
        <taxon>Actinomycetota</taxon>
        <taxon>Actinomycetes</taxon>
        <taxon>Kitasatosporales</taxon>
        <taxon>Streptomycetaceae</taxon>
        <taxon>Streptomyces</taxon>
    </lineage>
</organism>
<dbReference type="Proteomes" id="UP001501009">
    <property type="component" value="Unassembled WGS sequence"/>
</dbReference>
<dbReference type="CDD" id="cd04301">
    <property type="entry name" value="NAT_SF"/>
    <property type="match status" value="1"/>
</dbReference>
<feature type="domain" description="N-acetyltransferase" evidence="3">
    <location>
        <begin position="27"/>
        <end position="173"/>
    </location>
</feature>
<evidence type="ECO:0000313" key="4">
    <source>
        <dbReference type="EMBL" id="GAA3822736.1"/>
    </source>
</evidence>
<evidence type="ECO:0000256" key="2">
    <source>
        <dbReference type="ARBA" id="ARBA00023315"/>
    </source>
</evidence>
<dbReference type="Pfam" id="PF00583">
    <property type="entry name" value="Acetyltransf_1"/>
    <property type="match status" value="1"/>
</dbReference>
<dbReference type="InterPro" id="IPR000182">
    <property type="entry name" value="GNAT_dom"/>
</dbReference>
<dbReference type="PROSITE" id="PS51186">
    <property type="entry name" value="GNAT"/>
    <property type="match status" value="1"/>
</dbReference>
<keyword evidence="5" id="KW-1185">Reference proteome</keyword>
<name>A0ABP7INT6_9ACTN</name>
<sequence>MTALPEKRFPSTADRIDRIDRRLTSRLTMRGVVEADLPELLRVDREAFPEEPFHYFELRQSFDIHGDRILVLDDGESLHGYVLFVTTSDGYVNWIKSLAVTPELHGRGLGRRLMLEVLRRLRTEDVHQVRLTVEPTNAAAITLYRSLGFSFEGGVRKDYFGPGEDRFIMTLGL</sequence>
<gene>
    <name evidence="4" type="ORF">GCM10022403_065250</name>
</gene>
<dbReference type="PANTHER" id="PTHR43420">
    <property type="entry name" value="ACETYLTRANSFERASE"/>
    <property type="match status" value="1"/>
</dbReference>
<keyword evidence="2" id="KW-0012">Acyltransferase</keyword>
<evidence type="ECO:0000259" key="3">
    <source>
        <dbReference type="PROSITE" id="PS51186"/>
    </source>
</evidence>
<dbReference type="RefSeq" id="WP_275774950.1">
    <property type="nucleotide sequence ID" value="NZ_BAABDE010000025.1"/>
</dbReference>
<dbReference type="EMBL" id="BAABDE010000025">
    <property type="protein sequence ID" value="GAA3822736.1"/>
    <property type="molecule type" value="Genomic_DNA"/>
</dbReference>
<dbReference type="InterPro" id="IPR016181">
    <property type="entry name" value="Acyl_CoA_acyltransferase"/>
</dbReference>
<reference evidence="5" key="1">
    <citation type="journal article" date="2019" name="Int. J. Syst. Evol. Microbiol.">
        <title>The Global Catalogue of Microorganisms (GCM) 10K type strain sequencing project: providing services to taxonomists for standard genome sequencing and annotation.</title>
        <authorList>
            <consortium name="The Broad Institute Genomics Platform"/>
            <consortium name="The Broad Institute Genome Sequencing Center for Infectious Disease"/>
            <person name="Wu L."/>
            <person name="Ma J."/>
        </authorList>
    </citation>
    <scope>NUCLEOTIDE SEQUENCE [LARGE SCALE GENOMIC DNA]</scope>
    <source>
        <strain evidence="5">JCM 17138</strain>
    </source>
</reference>